<reference evidence="3" key="1">
    <citation type="journal article" date="2017" name="Nat. Ecol. Evol.">
        <title>Genome expansion and lineage-specific genetic innovations in the forest pathogenic fungi Armillaria.</title>
        <authorList>
            <person name="Sipos G."/>
            <person name="Prasanna A.N."/>
            <person name="Walter M.C."/>
            <person name="O'Connor E."/>
            <person name="Balint B."/>
            <person name="Krizsan K."/>
            <person name="Kiss B."/>
            <person name="Hess J."/>
            <person name="Varga T."/>
            <person name="Slot J."/>
            <person name="Riley R."/>
            <person name="Boka B."/>
            <person name="Rigling D."/>
            <person name="Barry K."/>
            <person name="Lee J."/>
            <person name="Mihaltcheva S."/>
            <person name="LaButti K."/>
            <person name="Lipzen A."/>
            <person name="Waldron R."/>
            <person name="Moloney N.M."/>
            <person name="Sperisen C."/>
            <person name="Kredics L."/>
            <person name="Vagvoelgyi C."/>
            <person name="Patrignani A."/>
            <person name="Fitzpatrick D."/>
            <person name="Nagy I."/>
            <person name="Doyle S."/>
            <person name="Anderson J.B."/>
            <person name="Grigoriev I.V."/>
            <person name="Gueldener U."/>
            <person name="Muensterkoetter M."/>
            <person name="Nagy L.G."/>
        </authorList>
    </citation>
    <scope>NUCLEOTIDE SEQUENCE [LARGE SCALE GENOMIC DNA]</scope>
    <source>
        <strain evidence="3">C18/9</strain>
    </source>
</reference>
<dbReference type="OMA" id="WKINTFL"/>
<keyword evidence="3" id="KW-1185">Reference proteome</keyword>
<dbReference type="OrthoDB" id="3033665at2759"/>
<feature type="region of interest" description="Disordered" evidence="1">
    <location>
        <begin position="1"/>
        <end position="268"/>
    </location>
</feature>
<dbReference type="InterPro" id="IPR038718">
    <property type="entry name" value="SNF2-like_sf"/>
</dbReference>
<dbReference type="Proteomes" id="UP000219338">
    <property type="component" value="Unassembled WGS sequence"/>
</dbReference>
<accession>A0A284RHZ8</accession>
<feature type="compositionally biased region" description="Acidic residues" evidence="1">
    <location>
        <begin position="112"/>
        <end position="140"/>
    </location>
</feature>
<feature type="compositionally biased region" description="Basic residues" evidence="1">
    <location>
        <begin position="47"/>
        <end position="57"/>
    </location>
</feature>
<dbReference type="InterPro" id="IPR027417">
    <property type="entry name" value="P-loop_NTPase"/>
</dbReference>
<proteinExistence type="predicted"/>
<dbReference type="Gene3D" id="3.40.50.10810">
    <property type="entry name" value="Tandem AAA-ATPase domain"/>
    <property type="match status" value="1"/>
</dbReference>
<dbReference type="AlphaFoldDB" id="A0A284RHZ8"/>
<name>A0A284RHZ8_ARMOS</name>
<feature type="compositionally biased region" description="Acidic residues" evidence="1">
    <location>
        <begin position="163"/>
        <end position="178"/>
    </location>
</feature>
<evidence type="ECO:0000256" key="1">
    <source>
        <dbReference type="SAM" id="MobiDB-lite"/>
    </source>
</evidence>
<dbReference type="EMBL" id="FUEG01000009">
    <property type="protein sequence ID" value="SJL08385.1"/>
    <property type="molecule type" value="Genomic_DNA"/>
</dbReference>
<feature type="compositionally biased region" description="Acidic residues" evidence="1">
    <location>
        <begin position="194"/>
        <end position="208"/>
    </location>
</feature>
<evidence type="ECO:0008006" key="4">
    <source>
        <dbReference type="Google" id="ProtNLM"/>
    </source>
</evidence>
<gene>
    <name evidence="2" type="ORF">ARMOST_11748</name>
</gene>
<organism evidence="2 3">
    <name type="scientific">Armillaria ostoyae</name>
    <name type="common">Armillaria root rot fungus</name>
    <dbReference type="NCBI Taxonomy" id="47428"/>
    <lineage>
        <taxon>Eukaryota</taxon>
        <taxon>Fungi</taxon>
        <taxon>Dikarya</taxon>
        <taxon>Basidiomycota</taxon>
        <taxon>Agaricomycotina</taxon>
        <taxon>Agaricomycetes</taxon>
        <taxon>Agaricomycetidae</taxon>
        <taxon>Agaricales</taxon>
        <taxon>Marasmiineae</taxon>
        <taxon>Physalacriaceae</taxon>
        <taxon>Armillaria</taxon>
    </lineage>
</organism>
<evidence type="ECO:0000313" key="3">
    <source>
        <dbReference type="Proteomes" id="UP000219338"/>
    </source>
</evidence>
<dbReference type="STRING" id="47428.A0A284RHZ8"/>
<feature type="compositionally biased region" description="Polar residues" evidence="1">
    <location>
        <begin position="1"/>
        <end position="10"/>
    </location>
</feature>
<feature type="compositionally biased region" description="Polar residues" evidence="1">
    <location>
        <begin position="218"/>
        <end position="229"/>
    </location>
</feature>
<feature type="compositionally biased region" description="Acidic residues" evidence="1">
    <location>
        <begin position="232"/>
        <end position="248"/>
    </location>
</feature>
<dbReference type="InterPro" id="IPR050496">
    <property type="entry name" value="SNF2_RAD54_helicase_repair"/>
</dbReference>
<dbReference type="PANTHER" id="PTHR45629:SF7">
    <property type="entry name" value="DNA EXCISION REPAIR PROTEIN ERCC-6-RELATED"/>
    <property type="match status" value="1"/>
</dbReference>
<sequence>MASATANTKVKISGYAKRNNASAAVPLEIDSDPDFNPGAYIPEDTRRKNKRTKRASHLKSGSSGGKKRRRDSDDDYDVPKARKRYRPDVKGENPLLEFFNDTEELGLHSASEDETDDGEEEEEEEDDDDDDQEEQDDDEPIVLKSMVGFTRKTMPEKPTQPPVEDDSVTESDSDEDDAIPVPPSQALAAKAIPDDDSVTESDTDDESEGSLAPPAASKPSQMKQVYDPNSVTEEDSVTEDDSDMDDEPMVMSPHLKPRPGFPLASGQKPQGPLILDEAKGIKVPAAINTYLREYQRDGIKFFYRQYSEGRGGLLGDDMGLGKIFFIP</sequence>
<protein>
    <recommendedName>
        <fullName evidence="4">SNF2 N-terminal domain-containing protein</fullName>
    </recommendedName>
</protein>
<dbReference type="PANTHER" id="PTHR45629">
    <property type="entry name" value="SNF2/RAD54 FAMILY MEMBER"/>
    <property type="match status" value="1"/>
</dbReference>
<evidence type="ECO:0000313" key="2">
    <source>
        <dbReference type="EMBL" id="SJL08385.1"/>
    </source>
</evidence>
<dbReference type="SUPFAM" id="SSF52540">
    <property type="entry name" value="P-loop containing nucleoside triphosphate hydrolases"/>
    <property type="match status" value="1"/>
</dbReference>